<dbReference type="PANTHER" id="PTHR43046">
    <property type="entry name" value="GDP-MANNOSE MANNOSYL HYDROLASE"/>
    <property type="match status" value="1"/>
</dbReference>
<comment type="cofactor">
    <cofactor evidence="1">
        <name>Mg(2+)</name>
        <dbReference type="ChEBI" id="CHEBI:18420"/>
    </cofactor>
</comment>
<dbReference type="SUPFAM" id="SSF55729">
    <property type="entry name" value="Acyl-CoA N-acyltransferases (Nat)"/>
    <property type="match status" value="1"/>
</dbReference>
<dbReference type="RefSeq" id="WP_099090879.1">
    <property type="nucleotide sequence ID" value="NZ_CP093217.1"/>
</dbReference>
<dbReference type="GO" id="GO:0016787">
    <property type="term" value="F:hydrolase activity"/>
    <property type="evidence" value="ECO:0007669"/>
    <property type="project" value="UniProtKB-KW"/>
</dbReference>
<name>A0A2C6WNI9_9STAP</name>
<dbReference type="PROSITE" id="PS51462">
    <property type="entry name" value="NUDIX"/>
    <property type="match status" value="1"/>
</dbReference>
<evidence type="ECO:0000313" key="7">
    <source>
        <dbReference type="Proteomes" id="UP000223828"/>
    </source>
</evidence>
<reference evidence="5" key="3">
    <citation type="submission" date="2017-10" db="EMBL/GenBank/DDBJ databases">
        <authorList>
            <person name="Vrbovska V."/>
            <person name="Kovarovic V."/>
            <person name="Indrakova A."/>
        </authorList>
    </citation>
    <scope>NUCLEOTIDE SEQUENCE</scope>
    <source>
        <strain evidence="5">CCM 8730</strain>
    </source>
</reference>
<evidence type="ECO:0000259" key="4">
    <source>
        <dbReference type="PROSITE" id="PS51462"/>
    </source>
</evidence>
<evidence type="ECO:0000313" key="5">
    <source>
        <dbReference type="EMBL" id="PHK49017.1"/>
    </source>
</evidence>
<dbReference type="GO" id="GO:0016747">
    <property type="term" value="F:acyltransferase activity, transferring groups other than amino-acyl groups"/>
    <property type="evidence" value="ECO:0007669"/>
    <property type="project" value="InterPro"/>
</dbReference>
<dbReference type="EC" id="2.3.1.-" evidence="6"/>
<dbReference type="Proteomes" id="UP000223828">
    <property type="component" value="Unassembled WGS sequence"/>
</dbReference>
<proteinExistence type="predicted"/>
<dbReference type="InterPro" id="IPR016181">
    <property type="entry name" value="Acyl_CoA_acyltransferase"/>
</dbReference>
<dbReference type="Proteomes" id="UP001056588">
    <property type="component" value="Chromosome"/>
</dbReference>
<dbReference type="AlphaFoldDB" id="A0A2C6WNI9"/>
<feature type="domain" description="Nudix hydrolase" evidence="4">
    <location>
        <begin position="1"/>
        <end position="130"/>
    </location>
</feature>
<keyword evidence="6" id="KW-0808">Transferase</keyword>
<reference evidence="5" key="1">
    <citation type="journal article" date="2017" name="Appl. Environ. Microbiol.">
        <title>Staphylococcus edaphicus sp. nov., isolated in Antarctica, harbours mecC gene and genomic islands with suspected role in adaptation to extreme environment.</title>
        <authorList>
            <person name="Pantucek R."/>
            <person name="Sedlacek I."/>
            <person name="Indrakova A."/>
            <person name="Vrbovska V."/>
            <person name="Maslanova I."/>
            <person name="Kovarovic V."/>
            <person name="Svec P."/>
            <person name="Kralova S."/>
            <person name="Kristofova L."/>
            <person name="Keklakova J."/>
            <person name="Petras P."/>
            <person name="Doskar J."/>
        </authorList>
    </citation>
    <scope>NUCLEOTIDE SEQUENCE</scope>
    <source>
        <strain evidence="5">CCM 8730</strain>
    </source>
</reference>
<evidence type="ECO:0000259" key="3">
    <source>
        <dbReference type="PROSITE" id="PS51186"/>
    </source>
</evidence>
<evidence type="ECO:0000313" key="6">
    <source>
        <dbReference type="EMBL" id="UQW81342.1"/>
    </source>
</evidence>
<dbReference type="Pfam" id="PF00293">
    <property type="entry name" value="NUDIX"/>
    <property type="match status" value="1"/>
</dbReference>
<dbReference type="InterPro" id="IPR015797">
    <property type="entry name" value="NUDIX_hydrolase-like_dom_sf"/>
</dbReference>
<dbReference type="PROSITE" id="PS51186">
    <property type="entry name" value="GNAT"/>
    <property type="match status" value="1"/>
</dbReference>
<keyword evidence="6" id="KW-0012">Acyltransferase</keyword>
<dbReference type="EMBL" id="MRZN01000018">
    <property type="protein sequence ID" value="PHK49017.1"/>
    <property type="molecule type" value="Genomic_DNA"/>
</dbReference>
<feature type="domain" description="N-acetyltransferase" evidence="3">
    <location>
        <begin position="132"/>
        <end position="287"/>
    </location>
</feature>
<dbReference type="EMBL" id="CP093217">
    <property type="protein sequence ID" value="UQW81342.1"/>
    <property type="molecule type" value="Genomic_DNA"/>
</dbReference>
<evidence type="ECO:0000256" key="2">
    <source>
        <dbReference type="ARBA" id="ARBA00022801"/>
    </source>
</evidence>
<organism evidence="5 7">
    <name type="scientific">Staphylococcus edaphicus</name>
    <dbReference type="NCBI Taxonomy" id="1955013"/>
    <lineage>
        <taxon>Bacteria</taxon>
        <taxon>Bacillati</taxon>
        <taxon>Bacillota</taxon>
        <taxon>Bacilli</taxon>
        <taxon>Bacillales</taxon>
        <taxon>Staphylococcaceae</taxon>
        <taxon>Staphylococcus</taxon>
    </lineage>
</organism>
<dbReference type="InterPro" id="IPR000182">
    <property type="entry name" value="GNAT_dom"/>
</dbReference>
<gene>
    <name evidence="5" type="ORF">BTJ66_10355</name>
    <name evidence="6" type="ORF">MNY58_12400</name>
</gene>
<keyword evidence="8" id="KW-1185">Reference proteome</keyword>
<dbReference type="Gene3D" id="3.40.630.30">
    <property type="match status" value="1"/>
</dbReference>
<sequence>MIKCVCLVVEFDEQLLLVQARNREKYYFPGGKIDANESYTEALTREIQEELQVDLPESSLVYLSTVVGEAYPQKNTQTELNCFKTTAEIDWNSVVPDQEITDLKWVSKHDHHQIAPAVLTWIDEQSKQDDVVYFVPYKADLMADIERINLSADDLKFTKTPKENIVLAENDEERHPTLVYNGKNQCIGFFTLHEGKGVAPYSENKHAIFFRSFSIDVNYRGSGYGKQIIKALPNYLKINFPTIQEICLTVNDDNDIAQQLYKQCHYHIVGEATLENRPVYILKREIK</sequence>
<reference evidence="6" key="4">
    <citation type="submission" date="2022-03" db="EMBL/GenBank/DDBJ databases">
        <title>Complete Genome Sequence of Staphylococcus edaphicus strain CCM 8731.</title>
        <authorList>
            <person name="Rimmer C.O."/>
            <person name="Thomas J.C."/>
        </authorList>
    </citation>
    <scope>NUCLEOTIDE SEQUENCE</scope>
    <source>
        <strain evidence="6">CCM 8731</strain>
    </source>
</reference>
<evidence type="ECO:0000313" key="8">
    <source>
        <dbReference type="Proteomes" id="UP001056588"/>
    </source>
</evidence>
<reference evidence="7" key="2">
    <citation type="submission" date="2017-10" db="EMBL/GenBank/DDBJ databases">
        <title>Staphylococcus edaphicus sp. nov., isolated in Antarctica, harbouring mecC gene and genomic islands essential in adaptation to extreme environment.</title>
        <authorList>
            <person name="Pantucek R."/>
            <person name="Sedlacek I."/>
            <person name="Indrakova A."/>
            <person name="Vrbovska V."/>
            <person name="Maslanova I."/>
            <person name="Kovarovic V."/>
            <person name="Svec P."/>
            <person name="Kralova S."/>
            <person name="Kristofova L."/>
            <person name="Keklakova J."/>
            <person name="Petras P."/>
            <person name="Doskar J."/>
        </authorList>
    </citation>
    <scope>NUCLEOTIDE SEQUENCE [LARGE SCALE GENOMIC DNA]</scope>
    <source>
        <strain evidence="7">CCM 5085</strain>
    </source>
</reference>
<dbReference type="OrthoDB" id="66776at2"/>
<dbReference type="PANTHER" id="PTHR43046:SF14">
    <property type="entry name" value="MUTT_NUDIX FAMILY PROTEIN"/>
    <property type="match status" value="1"/>
</dbReference>
<dbReference type="SUPFAM" id="SSF55811">
    <property type="entry name" value="Nudix"/>
    <property type="match status" value="1"/>
</dbReference>
<dbReference type="Pfam" id="PF00583">
    <property type="entry name" value="Acetyltransf_1"/>
    <property type="match status" value="1"/>
</dbReference>
<dbReference type="InterPro" id="IPR000086">
    <property type="entry name" value="NUDIX_hydrolase_dom"/>
</dbReference>
<evidence type="ECO:0000256" key="1">
    <source>
        <dbReference type="ARBA" id="ARBA00001946"/>
    </source>
</evidence>
<accession>A0A2C6WNI9</accession>
<dbReference type="Gene3D" id="3.90.79.10">
    <property type="entry name" value="Nucleoside Triphosphate Pyrophosphohydrolase"/>
    <property type="match status" value="1"/>
</dbReference>
<protein>
    <submittedName>
        <fullName evidence="5">GNAT family N-acetyltransferase</fullName>
        <ecNumber evidence="6">2.3.1.-</ecNumber>
    </submittedName>
</protein>
<dbReference type="CDD" id="cd04690">
    <property type="entry name" value="NUDIX_Hydrolase"/>
    <property type="match status" value="1"/>
</dbReference>
<keyword evidence="2" id="KW-0378">Hydrolase</keyword>